<protein>
    <submittedName>
        <fullName evidence="2">Uncharacterized protein</fullName>
    </submittedName>
</protein>
<feature type="compositionally biased region" description="Low complexity" evidence="1">
    <location>
        <begin position="171"/>
        <end position="191"/>
    </location>
</feature>
<accession>A0A319DVS2</accession>
<dbReference type="OrthoDB" id="4360110at2759"/>
<evidence type="ECO:0000313" key="3">
    <source>
        <dbReference type="Proteomes" id="UP000248423"/>
    </source>
</evidence>
<dbReference type="Proteomes" id="UP000248423">
    <property type="component" value="Unassembled WGS sequence"/>
</dbReference>
<dbReference type="AlphaFoldDB" id="A0A319DVS2"/>
<dbReference type="EMBL" id="KZ826405">
    <property type="protein sequence ID" value="PYI01872.1"/>
    <property type="molecule type" value="Genomic_DNA"/>
</dbReference>
<dbReference type="VEuPathDB" id="FungiDB:BO78DRAFT_411106"/>
<sequence length="522" mass="56921">MGNTTPYNINLPLYLAWVNAWLSSEHDNASPSLSLNEQAQAFLHETSALFPNYQSLKHIVNSFRQSLAHGQVSLGGKDAPTCAETNLASGTYNPNTTCTCTGLYPIPAGTTDISSIANQSTCTAIHKTITSLQTVLDRPTEWNTDSLCPPSKLTQAVTELLLANSDIQPFPTTCQSPTTTTTTSNSSNIPPIRAPDRRPDPQTDTPPSIHQQLYPTTETLKFCVDAKHYVCAGVPSSPTHDGLIRAIADAGNDILIADYCEVADPSTLHLLQQTGAAAVSFLKLCVLAGVFSSWAFDNMILRLPDGIYGSHMTDLIAHRYIDLGLFFAVAAVQVWTGEQINEAELTVLSSACTLINDLVDLRSDSARKQRENVYLDQMVSDCLETASVAVQMNRTCAVVVMAFCNWAVMSSHHKVWEVSGQVREVKRYTPCEYGSVGDRRGYQGLLAALEPFGTLGMEGPSVRMTRAELDIGYGVCKAEKGRHLAWLADITRSLLQPETLRRIVDVVHFGWTGSEGDVEYCP</sequence>
<organism evidence="2 3">
    <name type="scientific">Aspergillus sclerotiicarbonarius (strain CBS 121057 / IBT 28362)</name>
    <dbReference type="NCBI Taxonomy" id="1448318"/>
    <lineage>
        <taxon>Eukaryota</taxon>
        <taxon>Fungi</taxon>
        <taxon>Dikarya</taxon>
        <taxon>Ascomycota</taxon>
        <taxon>Pezizomycotina</taxon>
        <taxon>Eurotiomycetes</taxon>
        <taxon>Eurotiomycetidae</taxon>
        <taxon>Eurotiales</taxon>
        <taxon>Aspergillaceae</taxon>
        <taxon>Aspergillus</taxon>
        <taxon>Aspergillus subgen. Circumdati</taxon>
    </lineage>
</organism>
<proteinExistence type="predicted"/>
<keyword evidence="3" id="KW-1185">Reference proteome</keyword>
<evidence type="ECO:0000256" key="1">
    <source>
        <dbReference type="SAM" id="MobiDB-lite"/>
    </source>
</evidence>
<name>A0A319DVS2_ASPSB</name>
<evidence type="ECO:0000313" key="2">
    <source>
        <dbReference type="EMBL" id="PYI01872.1"/>
    </source>
</evidence>
<feature type="region of interest" description="Disordered" evidence="1">
    <location>
        <begin position="168"/>
        <end position="211"/>
    </location>
</feature>
<reference evidence="2 3" key="1">
    <citation type="submission" date="2018-02" db="EMBL/GenBank/DDBJ databases">
        <title>The genomes of Aspergillus section Nigri reveals drivers in fungal speciation.</title>
        <authorList>
            <consortium name="DOE Joint Genome Institute"/>
            <person name="Vesth T.C."/>
            <person name="Nybo J."/>
            <person name="Theobald S."/>
            <person name="Brandl J."/>
            <person name="Frisvad J.C."/>
            <person name="Nielsen K.F."/>
            <person name="Lyhne E.K."/>
            <person name="Kogle M.E."/>
            <person name="Kuo A."/>
            <person name="Riley R."/>
            <person name="Clum A."/>
            <person name="Nolan M."/>
            <person name="Lipzen A."/>
            <person name="Salamov A."/>
            <person name="Henrissat B."/>
            <person name="Wiebenga A."/>
            <person name="De vries R.P."/>
            <person name="Grigoriev I.V."/>
            <person name="Mortensen U.H."/>
            <person name="Andersen M.R."/>
            <person name="Baker S.E."/>
        </authorList>
    </citation>
    <scope>NUCLEOTIDE SEQUENCE [LARGE SCALE GENOMIC DNA]</scope>
    <source>
        <strain evidence="2 3">CBS 121057</strain>
    </source>
</reference>
<gene>
    <name evidence="2" type="ORF">BO78DRAFT_411106</name>
</gene>